<evidence type="ECO:0000313" key="3">
    <source>
        <dbReference type="EMBL" id="QRF52351.1"/>
    </source>
</evidence>
<name>A0ABX7EY52_9HYPH</name>
<evidence type="ECO:0000313" key="4">
    <source>
        <dbReference type="Proteomes" id="UP000596351"/>
    </source>
</evidence>
<dbReference type="InterPro" id="IPR051803">
    <property type="entry name" value="TA_system_RelE-like_toxin"/>
</dbReference>
<dbReference type="Gene3D" id="3.30.2310.20">
    <property type="entry name" value="RelE-like"/>
    <property type="match status" value="1"/>
</dbReference>
<dbReference type="InterPro" id="IPR007712">
    <property type="entry name" value="RelE/ParE_toxin"/>
</dbReference>
<gene>
    <name evidence="3" type="ORF">D4A92_13365</name>
</gene>
<dbReference type="EMBL" id="CP032405">
    <property type="protein sequence ID" value="QRF52351.1"/>
    <property type="molecule type" value="Genomic_DNA"/>
</dbReference>
<organism evidence="3 4">
    <name type="scientific">Rhizobium rosettiformans</name>
    <dbReference type="NCBI Taxonomy" id="1368430"/>
    <lineage>
        <taxon>Bacteria</taxon>
        <taxon>Pseudomonadati</taxon>
        <taxon>Pseudomonadota</taxon>
        <taxon>Alphaproteobacteria</taxon>
        <taxon>Hyphomicrobiales</taxon>
        <taxon>Rhizobiaceae</taxon>
        <taxon>Rhizobium/Agrobacterium group</taxon>
        <taxon>Rhizobium</taxon>
    </lineage>
</organism>
<dbReference type="InterPro" id="IPR035093">
    <property type="entry name" value="RelE/ParE_toxin_dom_sf"/>
</dbReference>
<dbReference type="RefSeq" id="WP_203013958.1">
    <property type="nucleotide sequence ID" value="NZ_CP032405.1"/>
</dbReference>
<evidence type="ECO:0000256" key="2">
    <source>
        <dbReference type="ARBA" id="ARBA00022649"/>
    </source>
</evidence>
<proteinExistence type="inferred from homology"/>
<sequence>MKTIRLSHKAADYIRQESAYLKDRSPAAARTFALAMKRARSLLQDFPEAGNTLHGLQIAGFRTLVVDNYLIDYRADDETVDIVTIRHGRMQQPMPDIDDADTSDDM</sequence>
<dbReference type="Pfam" id="PF05016">
    <property type="entry name" value="ParE_toxin"/>
    <property type="match status" value="1"/>
</dbReference>
<keyword evidence="4" id="KW-1185">Reference proteome</keyword>
<keyword evidence="2" id="KW-1277">Toxin-antitoxin system</keyword>
<dbReference type="Proteomes" id="UP000596351">
    <property type="component" value="Chromosome"/>
</dbReference>
<dbReference type="PANTHER" id="PTHR33755">
    <property type="entry name" value="TOXIN PARE1-RELATED"/>
    <property type="match status" value="1"/>
</dbReference>
<comment type="similarity">
    <text evidence="1">Belongs to the RelE toxin family.</text>
</comment>
<evidence type="ECO:0000256" key="1">
    <source>
        <dbReference type="ARBA" id="ARBA00006226"/>
    </source>
</evidence>
<accession>A0ABX7EY52</accession>
<protein>
    <submittedName>
        <fullName evidence="3">Type II toxin-antitoxin system RelE/ParE family toxin</fullName>
    </submittedName>
</protein>
<reference evidence="3 4" key="1">
    <citation type="submission" date="2018-09" db="EMBL/GenBank/DDBJ databases">
        <title>Rhizobium sp. MAE2-X.</title>
        <authorList>
            <person name="Lee Y."/>
            <person name="Jeon C.O."/>
        </authorList>
    </citation>
    <scope>NUCLEOTIDE SEQUENCE [LARGE SCALE GENOMIC DNA]</scope>
    <source>
        <strain evidence="3 4">MAE2-X</strain>
    </source>
</reference>